<evidence type="ECO:0000313" key="1">
    <source>
        <dbReference type="EMBL" id="KRO08047.1"/>
    </source>
</evidence>
<evidence type="ECO:0000313" key="2">
    <source>
        <dbReference type="Proteomes" id="UP000051783"/>
    </source>
</evidence>
<organism evidence="1 2">
    <name type="scientific">Lactiplantibacillus xiangfangensis</name>
    <dbReference type="NCBI Taxonomy" id="942150"/>
    <lineage>
        <taxon>Bacteria</taxon>
        <taxon>Bacillati</taxon>
        <taxon>Bacillota</taxon>
        <taxon>Bacilli</taxon>
        <taxon>Lactobacillales</taxon>
        <taxon>Lactobacillaceae</taxon>
        <taxon>Lactiplantibacillus</taxon>
    </lineage>
</organism>
<sequence length="256" mass="27014">MKAGMILKTVTIGTVTLSTGMPKIGVVLSGSNRQALLGQAAQVLSSAAQVVIWRLAAYQEFDNRAELINTATQLQQVLGTIPVIADFQTDQKPMSATDYGQTCLTLVNNRAVAAVDIDFTMVNQIDYENLTNQMRTNQIALLLSQTLPATSSTTDLVAAYTEMAAAGADIARVTIEGQDASVVLRLMTATATARQQLTLPLIATVTGALGRFNSVCGQLTGSALAFGRVGRVGELNQLPVSQLKQALQILSTVEGA</sequence>
<dbReference type="AlphaFoldDB" id="A0A0R2M1W4"/>
<accession>A0A0R2M1W4</accession>
<gene>
    <name evidence="1" type="ORF">IV64_GL000896</name>
</gene>
<dbReference type="PATRIC" id="fig|942150.3.peg.924"/>
<dbReference type="CDD" id="cd00502">
    <property type="entry name" value="DHQase_I"/>
    <property type="match status" value="1"/>
</dbReference>
<keyword evidence="2" id="KW-1185">Reference proteome</keyword>
<dbReference type="InterPro" id="IPR013785">
    <property type="entry name" value="Aldolase_TIM"/>
</dbReference>
<dbReference type="STRING" id="942150.IV64_GL000896"/>
<protein>
    <submittedName>
        <fullName evidence="1">3-dehydroquinate dehydratase</fullName>
    </submittedName>
</protein>
<dbReference type="Proteomes" id="UP000051783">
    <property type="component" value="Unassembled WGS sequence"/>
</dbReference>
<dbReference type="EMBL" id="JQCL01000089">
    <property type="protein sequence ID" value="KRO08047.1"/>
    <property type="molecule type" value="Genomic_DNA"/>
</dbReference>
<dbReference type="Pfam" id="PF01487">
    <property type="entry name" value="DHquinase_I"/>
    <property type="match status" value="1"/>
</dbReference>
<dbReference type="SUPFAM" id="SSF51569">
    <property type="entry name" value="Aldolase"/>
    <property type="match status" value="1"/>
</dbReference>
<dbReference type="Gene3D" id="3.20.20.70">
    <property type="entry name" value="Aldolase class I"/>
    <property type="match status" value="1"/>
</dbReference>
<name>A0A0R2M1W4_9LACO</name>
<reference evidence="1 2" key="1">
    <citation type="journal article" date="2015" name="Genome Announc.">
        <title>Expanding the biotechnology potential of lactobacilli through comparative genomics of 213 strains and associated genera.</title>
        <authorList>
            <person name="Sun Z."/>
            <person name="Harris H.M."/>
            <person name="McCann A."/>
            <person name="Guo C."/>
            <person name="Argimon S."/>
            <person name="Zhang W."/>
            <person name="Yang X."/>
            <person name="Jeffery I.B."/>
            <person name="Cooney J.C."/>
            <person name="Kagawa T.F."/>
            <person name="Liu W."/>
            <person name="Song Y."/>
            <person name="Salvetti E."/>
            <person name="Wrobel A."/>
            <person name="Rasinkangas P."/>
            <person name="Parkhill J."/>
            <person name="Rea M.C."/>
            <person name="O'Sullivan O."/>
            <person name="Ritari J."/>
            <person name="Douillard F.P."/>
            <person name="Paul Ross R."/>
            <person name="Yang R."/>
            <person name="Briner A.E."/>
            <person name="Felis G.E."/>
            <person name="de Vos W.M."/>
            <person name="Barrangou R."/>
            <person name="Klaenhammer T.R."/>
            <person name="Caufield P.W."/>
            <person name="Cui Y."/>
            <person name="Zhang H."/>
            <person name="O'Toole P.W."/>
        </authorList>
    </citation>
    <scope>NUCLEOTIDE SEQUENCE [LARGE SCALE GENOMIC DNA]</scope>
    <source>
        <strain evidence="1 2">LMG 26013</strain>
    </source>
</reference>
<dbReference type="InterPro" id="IPR001381">
    <property type="entry name" value="DHquinase_I"/>
</dbReference>
<dbReference type="GO" id="GO:0003855">
    <property type="term" value="F:3-dehydroquinate dehydratase activity"/>
    <property type="evidence" value="ECO:0007669"/>
    <property type="project" value="InterPro"/>
</dbReference>
<comment type="caution">
    <text evidence="1">The sequence shown here is derived from an EMBL/GenBank/DDBJ whole genome shotgun (WGS) entry which is preliminary data.</text>
</comment>
<proteinExistence type="predicted"/>